<proteinExistence type="predicted"/>
<evidence type="ECO:0000313" key="2">
    <source>
        <dbReference type="EMBL" id="KAI3928343.1"/>
    </source>
</evidence>
<reference evidence="2" key="1">
    <citation type="submission" date="2022-04" db="EMBL/GenBank/DDBJ databases">
        <title>A functionally conserved STORR gene fusion in Papaver species that diverged 16.8 million years ago.</title>
        <authorList>
            <person name="Catania T."/>
        </authorList>
    </citation>
    <scope>NUCLEOTIDE SEQUENCE</scope>
    <source>
        <strain evidence="2">S-188037</strain>
    </source>
</reference>
<feature type="compositionally biased region" description="Basic and acidic residues" evidence="1">
    <location>
        <begin position="73"/>
        <end position="84"/>
    </location>
</feature>
<dbReference type="Proteomes" id="UP001202328">
    <property type="component" value="Unassembled WGS sequence"/>
</dbReference>
<feature type="compositionally biased region" description="Basic and acidic residues" evidence="1">
    <location>
        <begin position="35"/>
        <end position="46"/>
    </location>
</feature>
<dbReference type="EMBL" id="JAJJMB010007708">
    <property type="protein sequence ID" value="KAI3928343.1"/>
    <property type="molecule type" value="Genomic_DNA"/>
</dbReference>
<protein>
    <submittedName>
        <fullName evidence="2">Uncharacterized protein</fullName>
    </submittedName>
</protein>
<organism evidence="2 3">
    <name type="scientific">Papaver atlanticum</name>
    <dbReference type="NCBI Taxonomy" id="357466"/>
    <lineage>
        <taxon>Eukaryota</taxon>
        <taxon>Viridiplantae</taxon>
        <taxon>Streptophyta</taxon>
        <taxon>Embryophyta</taxon>
        <taxon>Tracheophyta</taxon>
        <taxon>Spermatophyta</taxon>
        <taxon>Magnoliopsida</taxon>
        <taxon>Ranunculales</taxon>
        <taxon>Papaveraceae</taxon>
        <taxon>Papaveroideae</taxon>
        <taxon>Papaver</taxon>
    </lineage>
</organism>
<evidence type="ECO:0000313" key="3">
    <source>
        <dbReference type="Proteomes" id="UP001202328"/>
    </source>
</evidence>
<sequence length="191" mass="22159">MFDSGSKFSGKALKKTKPRVESKKQIDVKATGKSSKKEKPKDKEIPEQVVMSNKRKGKQIVTENQPPKKKQQRQGDCKEKDSNKLKDLHDSPFFHKRGLAQTRGECRLAVVHIYVCSQTRCRPWYTMRALKQTCFDTLCTRSKKLVAKLTKILIRKRHTTQYCTSMHLLGFMSTDHNFFRAKTRILLINQS</sequence>
<accession>A0AAD4XN66</accession>
<dbReference type="AlphaFoldDB" id="A0AAD4XN66"/>
<name>A0AAD4XN66_9MAGN</name>
<feature type="region of interest" description="Disordered" evidence="1">
    <location>
        <begin position="1"/>
        <end position="84"/>
    </location>
</feature>
<gene>
    <name evidence="2" type="ORF">MKW98_023944</name>
</gene>
<keyword evidence="3" id="KW-1185">Reference proteome</keyword>
<feature type="compositionally biased region" description="Basic and acidic residues" evidence="1">
    <location>
        <begin position="18"/>
        <end position="27"/>
    </location>
</feature>
<comment type="caution">
    <text evidence="2">The sequence shown here is derived from an EMBL/GenBank/DDBJ whole genome shotgun (WGS) entry which is preliminary data.</text>
</comment>
<evidence type="ECO:0000256" key="1">
    <source>
        <dbReference type="SAM" id="MobiDB-lite"/>
    </source>
</evidence>